<evidence type="ECO:0000259" key="1">
    <source>
        <dbReference type="Pfam" id="PF20179"/>
    </source>
</evidence>
<gene>
    <name evidence="2" type="ORF">NP493_312g02014</name>
</gene>
<evidence type="ECO:0000313" key="2">
    <source>
        <dbReference type="EMBL" id="KAK2183427.1"/>
    </source>
</evidence>
<sequence>MHVSRSFTTCFSSPTCHAVFYCSETCRQQDLVHPFDDHGHSAWCAKMAAYMTCSGELGRLPFTYATETTASDFDEHKLRLFLERYGIYNVGYWRHLCPQTQSTQKIRLSLVGVPDEGSNKSSESLLLRTSDVLVTPPVPLQSWTAYYKWRGLELDSPVAAVLQFPLTVYYILSTLLPVCDAGEPQEVTSQDRELRVHLLGVEQEAEMVPLFAELGTLLQHMKLCISMVGPTLSKRLHGKVIEMGNVKVSLHRGLYHKLSSDSPPDVIIGLNAGLAAYPTWVDTLTALSRSRTPAYFTDYCQYSCECSRLPLEALHLGTISKVEINPFRSPLRKYCEEHDMPWYSNAFVYHLVYVS</sequence>
<dbReference type="Proteomes" id="UP001209878">
    <property type="component" value="Unassembled WGS sequence"/>
</dbReference>
<evidence type="ECO:0000313" key="3">
    <source>
        <dbReference type="Proteomes" id="UP001209878"/>
    </source>
</evidence>
<dbReference type="GO" id="GO:0042826">
    <property type="term" value="F:histone deacetylase binding"/>
    <property type="evidence" value="ECO:0007669"/>
    <property type="project" value="InterPro"/>
</dbReference>
<dbReference type="PANTHER" id="PTHR47085">
    <property type="entry name" value="ZINC FINGER MYND DOMAIN-CONTAINING PROTEIN 15"/>
    <property type="match status" value="1"/>
</dbReference>
<dbReference type="InterPro" id="IPR042989">
    <property type="entry name" value="ZMY15"/>
</dbReference>
<organism evidence="2 3">
    <name type="scientific">Ridgeia piscesae</name>
    <name type="common">Tubeworm</name>
    <dbReference type="NCBI Taxonomy" id="27915"/>
    <lineage>
        <taxon>Eukaryota</taxon>
        <taxon>Metazoa</taxon>
        <taxon>Spiralia</taxon>
        <taxon>Lophotrochozoa</taxon>
        <taxon>Annelida</taxon>
        <taxon>Polychaeta</taxon>
        <taxon>Sedentaria</taxon>
        <taxon>Canalipalpata</taxon>
        <taxon>Sabellida</taxon>
        <taxon>Siboglinidae</taxon>
        <taxon>Ridgeia</taxon>
    </lineage>
</organism>
<feature type="domain" description="Mitochondrial splicing suppressor 51-like C-terminal" evidence="1">
    <location>
        <begin position="165"/>
        <end position="333"/>
    </location>
</feature>
<name>A0AAD9NUM3_RIDPI</name>
<dbReference type="PANTHER" id="PTHR47085:SF1">
    <property type="entry name" value="ZINC FINGER MYND DOMAIN-CONTAINING PROTEIN 15"/>
    <property type="match status" value="1"/>
</dbReference>
<keyword evidence="3" id="KW-1185">Reference proteome</keyword>
<reference evidence="2" key="1">
    <citation type="journal article" date="2023" name="Mol. Biol. Evol.">
        <title>Third-Generation Sequencing Reveals the Adaptive Role of the Epigenome in Three Deep-Sea Polychaetes.</title>
        <authorList>
            <person name="Perez M."/>
            <person name="Aroh O."/>
            <person name="Sun Y."/>
            <person name="Lan Y."/>
            <person name="Juniper S.K."/>
            <person name="Young C.R."/>
            <person name="Angers B."/>
            <person name="Qian P.Y."/>
        </authorList>
    </citation>
    <scope>NUCLEOTIDE SEQUENCE</scope>
    <source>
        <strain evidence="2">R07B-5</strain>
    </source>
</reference>
<dbReference type="AlphaFoldDB" id="A0AAD9NUM3"/>
<protein>
    <recommendedName>
        <fullName evidence="1">Mitochondrial splicing suppressor 51-like C-terminal domain-containing protein</fullName>
    </recommendedName>
</protein>
<comment type="caution">
    <text evidence="2">The sequence shown here is derived from an EMBL/GenBank/DDBJ whole genome shotgun (WGS) entry which is preliminary data.</text>
</comment>
<dbReference type="GO" id="GO:0045892">
    <property type="term" value="P:negative regulation of DNA-templated transcription"/>
    <property type="evidence" value="ECO:0007669"/>
    <property type="project" value="InterPro"/>
</dbReference>
<accession>A0AAD9NUM3</accession>
<dbReference type="InterPro" id="IPR046824">
    <property type="entry name" value="Mss51-like_C"/>
</dbReference>
<proteinExistence type="predicted"/>
<dbReference type="Pfam" id="PF20179">
    <property type="entry name" value="MSS51_C"/>
    <property type="match status" value="1"/>
</dbReference>
<dbReference type="EMBL" id="JAODUO010000311">
    <property type="protein sequence ID" value="KAK2183427.1"/>
    <property type="molecule type" value="Genomic_DNA"/>
</dbReference>